<protein>
    <recommendedName>
        <fullName evidence="2">Kazal-like domain-containing protein</fullName>
    </recommendedName>
</protein>
<feature type="signal peptide" evidence="1">
    <location>
        <begin position="1"/>
        <end position="20"/>
    </location>
</feature>
<name>A0A9P7QGG2_9HYPO</name>
<feature type="domain" description="Kazal-like" evidence="2">
    <location>
        <begin position="75"/>
        <end position="127"/>
    </location>
</feature>
<keyword evidence="1" id="KW-0732">Signal</keyword>
<dbReference type="CDD" id="cd00104">
    <property type="entry name" value="KAZAL_FS"/>
    <property type="match status" value="1"/>
</dbReference>
<evidence type="ECO:0000256" key="1">
    <source>
        <dbReference type="SAM" id="SignalP"/>
    </source>
</evidence>
<dbReference type="Pfam" id="PF07648">
    <property type="entry name" value="Kazal_2"/>
    <property type="match status" value="2"/>
</dbReference>
<dbReference type="InterPro" id="IPR053265">
    <property type="entry name" value="Serpin"/>
</dbReference>
<dbReference type="PANTHER" id="PTHR21131">
    <property type="entry name" value="SERINE-TYPE ENDOPEPTIDASE INHIBITOR"/>
    <property type="match status" value="1"/>
</dbReference>
<dbReference type="Proteomes" id="UP000707071">
    <property type="component" value="Unassembled WGS sequence"/>
</dbReference>
<dbReference type="SUPFAM" id="SSF100895">
    <property type="entry name" value="Kazal-type serine protease inhibitors"/>
    <property type="match status" value="2"/>
</dbReference>
<dbReference type="InterPro" id="IPR002350">
    <property type="entry name" value="Kazal_dom"/>
</dbReference>
<evidence type="ECO:0000313" key="3">
    <source>
        <dbReference type="EMBL" id="KAG6294474.1"/>
    </source>
</evidence>
<keyword evidence="4" id="KW-1185">Reference proteome</keyword>
<accession>A0A9P7QGG2</accession>
<gene>
    <name evidence="3" type="ORF">E4U09_002594</name>
</gene>
<organism evidence="3 4">
    <name type="scientific">Claviceps aff. purpurea</name>
    <dbReference type="NCBI Taxonomy" id="1967640"/>
    <lineage>
        <taxon>Eukaryota</taxon>
        <taxon>Fungi</taxon>
        <taxon>Dikarya</taxon>
        <taxon>Ascomycota</taxon>
        <taxon>Pezizomycotina</taxon>
        <taxon>Sordariomycetes</taxon>
        <taxon>Hypocreomycetidae</taxon>
        <taxon>Hypocreales</taxon>
        <taxon>Clavicipitaceae</taxon>
        <taxon>Claviceps</taxon>
    </lineage>
</organism>
<dbReference type="PANTHER" id="PTHR21131:SF0">
    <property type="entry name" value="GEO10195P1-RELATED"/>
    <property type="match status" value="1"/>
</dbReference>
<evidence type="ECO:0000259" key="2">
    <source>
        <dbReference type="PROSITE" id="PS51465"/>
    </source>
</evidence>
<evidence type="ECO:0000313" key="4">
    <source>
        <dbReference type="Proteomes" id="UP000707071"/>
    </source>
</evidence>
<reference evidence="3 4" key="1">
    <citation type="journal article" date="2020" name="bioRxiv">
        <title>Whole genome comparisons of ergot fungi reveals the divergence and evolution of species within the genus Claviceps are the result of varying mechanisms driving genome evolution and host range expansion.</title>
        <authorList>
            <person name="Wyka S.A."/>
            <person name="Mondo S.J."/>
            <person name="Liu M."/>
            <person name="Dettman J."/>
            <person name="Nalam V."/>
            <person name="Broders K.D."/>
        </authorList>
    </citation>
    <scope>NUCLEOTIDE SEQUENCE [LARGE SCALE GENOMIC DNA]</scope>
    <source>
        <strain evidence="3 4">Clav52</strain>
    </source>
</reference>
<dbReference type="EMBL" id="SRRH01000218">
    <property type="protein sequence ID" value="KAG6294474.1"/>
    <property type="molecule type" value="Genomic_DNA"/>
</dbReference>
<proteinExistence type="predicted"/>
<dbReference type="Gene3D" id="3.30.60.30">
    <property type="match status" value="2"/>
</dbReference>
<sequence>MYLSLRALVAAAALLPLCFAAPPATNIQSLSSTSGPAAAPTVNPECICTADYNPVCAGGQTYPNACTAICYGAFLGYWGPCKDPQPADPCVCPLVYLPVCGDGKMYANFCEARCDWAQSITPGECGKPS</sequence>
<dbReference type="AlphaFoldDB" id="A0A9P7QGG2"/>
<dbReference type="PROSITE" id="PS51465">
    <property type="entry name" value="KAZAL_2"/>
    <property type="match status" value="1"/>
</dbReference>
<comment type="caution">
    <text evidence="3">The sequence shown here is derived from an EMBL/GenBank/DDBJ whole genome shotgun (WGS) entry which is preliminary data.</text>
</comment>
<feature type="chain" id="PRO_5040257952" description="Kazal-like domain-containing protein" evidence="1">
    <location>
        <begin position="21"/>
        <end position="129"/>
    </location>
</feature>
<dbReference type="InterPro" id="IPR036058">
    <property type="entry name" value="Kazal_dom_sf"/>
</dbReference>
<dbReference type="SMART" id="SM00280">
    <property type="entry name" value="KAZAL"/>
    <property type="match status" value="2"/>
</dbReference>